<keyword evidence="11" id="KW-0489">Methyltransferase</keyword>
<dbReference type="HAMAP" id="MF_00156">
    <property type="entry name" value="PanB"/>
    <property type="match status" value="1"/>
</dbReference>
<evidence type="ECO:0000256" key="4">
    <source>
        <dbReference type="ARBA" id="ARBA00022655"/>
    </source>
</evidence>
<reference evidence="12" key="1">
    <citation type="submission" date="2016-01" db="EMBL/GenBank/DDBJ databases">
        <authorList>
            <person name="Mitreva M."/>
            <person name="Pepin K.H."/>
            <person name="Mihindukulasuriya K.A."/>
            <person name="Fulton R."/>
            <person name="Fronick C."/>
            <person name="O'Laughlin M."/>
            <person name="Miner T."/>
            <person name="Herter B."/>
            <person name="Rosa B.A."/>
            <person name="Cordes M."/>
            <person name="Tomlinson C."/>
            <person name="Wollam A."/>
            <person name="Palsikar V.B."/>
            <person name="Mardis E.R."/>
            <person name="Wilson R.K."/>
        </authorList>
    </citation>
    <scope>NUCLEOTIDE SEQUENCE [LARGE SCALE GENOMIC DNA]</scope>
    <source>
        <strain evidence="12">KA00683</strain>
    </source>
</reference>
<keyword evidence="7 10" id="KW-0479">Metal-binding</keyword>
<comment type="subunit">
    <text evidence="3 7">Homodecamer; pentamer of dimers.</text>
</comment>
<keyword evidence="7" id="KW-0963">Cytoplasm</keyword>
<feature type="binding site" evidence="7 10">
    <location>
        <position position="103"/>
    </location>
    <ligand>
        <name>Mg(2+)</name>
        <dbReference type="ChEBI" id="CHEBI:18420"/>
    </ligand>
</feature>
<comment type="subcellular location">
    <subcellularLocation>
        <location evidence="7">Cytoplasm</location>
    </subcellularLocation>
</comment>
<dbReference type="AlphaFoldDB" id="A0A134B069"/>
<evidence type="ECO:0000256" key="1">
    <source>
        <dbReference type="ARBA" id="ARBA00005033"/>
    </source>
</evidence>
<dbReference type="InterPro" id="IPR003700">
    <property type="entry name" value="Pantoate_hydroxy_MeTrfase"/>
</dbReference>
<dbReference type="Proteomes" id="UP000070224">
    <property type="component" value="Unassembled WGS sequence"/>
</dbReference>
<gene>
    <name evidence="7" type="primary">panB</name>
    <name evidence="11" type="ORF">HMPREF3185_02113</name>
</gene>
<dbReference type="InterPro" id="IPR040442">
    <property type="entry name" value="Pyrv_kinase-like_dom_sf"/>
</dbReference>
<evidence type="ECO:0000256" key="10">
    <source>
        <dbReference type="PIRSR" id="PIRSR000388-3"/>
    </source>
</evidence>
<keyword evidence="4 7" id="KW-0566">Pantothenate biosynthesis</keyword>
<comment type="cofactor">
    <cofactor evidence="7 10">
        <name>Mg(2+)</name>
        <dbReference type="ChEBI" id="CHEBI:18420"/>
    </cofactor>
    <text evidence="7 10">Binds 1 Mg(2+) ion per subunit.</text>
</comment>
<evidence type="ECO:0000313" key="12">
    <source>
        <dbReference type="Proteomes" id="UP000070224"/>
    </source>
</evidence>
<evidence type="ECO:0000256" key="6">
    <source>
        <dbReference type="ARBA" id="ARBA00056497"/>
    </source>
</evidence>
<dbReference type="GO" id="GO:0005737">
    <property type="term" value="C:cytoplasm"/>
    <property type="evidence" value="ECO:0007669"/>
    <property type="project" value="UniProtKB-SubCell"/>
</dbReference>
<evidence type="ECO:0000256" key="2">
    <source>
        <dbReference type="ARBA" id="ARBA00008676"/>
    </source>
</evidence>
<comment type="pathway">
    <text evidence="1 7">Cofactor biosynthesis; (R)-pantothenate biosynthesis; (R)-pantoate from 3-methyl-2-oxobutanoate: step 1/2.</text>
</comment>
<dbReference type="NCBIfam" id="TIGR00222">
    <property type="entry name" value="panB"/>
    <property type="match status" value="1"/>
</dbReference>
<dbReference type="InterPro" id="IPR015813">
    <property type="entry name" value="Pyrv/PenolPyrv_kinase-like_dom"/>
</dbReference>
<evidence type="ECO:0000313" key="11">
    <source>
        <dbReference type="EMBL" id="KXB73321.1"/>
    </source>
</evidence>
<dbReference type="STRING" id="322095.HMPREF3185_02113"/>
<sequence>MVAYPSIYINKEVSQHQAETKKVTTLRLAAMKAQGEPISMLTAYDYTMARLLDAAGIDILLVGDSAANVMAGHTTTLPITLDQMIYHGACVVRGVQRAFVVVDMPFGSYQISPETALASAIRIMKETGADAVKLEGGTHLFSTISQFTAAGIPVVGHLGLTPQSVHQLGGYGLQGKEGVAADKLFEEALGLERAGCCAVVLEKVPASVAARVAQALQIPVIGIGAGSGVDGQVLVSQDMLGMEDRFTPKFLRRFASLGEEIKQAAEAYITAVKERSFPSDAESY</sequence>
<protein>
    <recommendedName>
        <fullName evidence="7">3-methyl-2-oxobutanoate hydroxymethyltransferase</fullName>
        <ecNumber evidence="7">2.1.2.11</ecNumber>
    </recommendedName>
    <alternativeName>
        <fullName evidence="7">Ketopantoate hydroxymethyltransferase</fullName>
        <shortName evidence="7">KPHMT</shortName>
    </alternativeName>
</protein>
<dbReference type="UniPathway" id="UPA00028">
    <property type="reaction ID" value="UER00003"/>
</dbReference>
<dbReference type="PATRIC" id="fig|322095.3.peg.2084"/>
<dbReference type="CDD" id="cd06557">
    <property type="entry name" value="KPHMT-like"/>
    <property type="match status" value="1"/>
</dbReference>
<organism evidence="11 12">
    <name type="scientific">Porphyromonas somerae</name>
    <dbReference type="NCBI Taxonomy" id="322095"/>
    <lineage>
        <taxon>Bacteria</taxon>
        <taxon>Pseudomonadati</taxon>
        <taxon>Bacteroidota</taxon>
        <taxon>Bacteroidia</taxon>
        <taxon>Bacteroidales</taxon>
        <taxon>Porphyromonadaceae</taxon>
        <taxon>Porphyromonas</taxon>
    </lineage>
</organism>
<feature type="binding site" evidence="7 10">
    <location>
        <position position="135"/>
    </location>
    <ligand>
        <name>Mg(2+)</name>
        <dbReference type="ChEBI" id="CHEBI:18420"/>
    </ligand>
</feature>
<comment type="catalytic activity">
    <reaction evidence="7">
        <text>(6R)-5,10-methylene-5,6,7,8-tetrahydrofolate + 3-methyl-2-oxobutanoate + H2O = 2-dehydropantoate + (6S)-5,6,7,8-tetrahydrofolate</text>
        <dbReference type="Rhea" id="RHEA:11824"/>
        <dbReference type="ChEBI" id="CHEBI:11561"/>
        <dbReference type="ChEBI" id="CHEBI:11851"/>
        <dbReference type="ChEBI" id="CHEBI:15377"/>
        <dbReference type="ChEBI" id="CHEBI:15636"/>
        <dbReference type="ChEBI" id="CHEBI:57453"/>
        <dbReference type="EC" id="2.1.2.11"/>
    </reaction>
</comment>
<dbReference type="EC" id="2.1.2.11" evidence="7"/>
<evidence type="ECO:0000256" key="7">
    <source>
        <dbReference type="HAMAP-Rule" id="MF_00156"/>
    </source>
</evidence>
<dbReference type="GO" id="GO:0032259">
    <property type="term" value="P:methylation"/>
    <property type="evidence" value="ECO:0007669"/>
    <property type="project" value="UniProtKB-KW"/>
</dbReference>
<dbReference type="Pfam" id="PF02548">
    <property type="entry name" value="Pantoate_transf"/>
    <property type="match status" value="1"/>
</dbReference>
<keyword evidence="12" id="KW-1185">Reference proteome</keyword>
<dbReference type="NCBIfam" id="NF001452">
    <property type="entry name" value="PRK00311.1"/>
    <property type="match status" value="1"/>
</dbReference>
<dbReference type="GO" id="GO:0003864">
    <property type="term" value="F:3-methyl-2-oxobutanoate hydroxymethyltransferase activity"/>
    <property type="evidence" value="ECO:0007669"/>
    <property type="project" value="UniProtKB-UniRule"/>
</dbReference>
<feature type="binding site" evidence="7 9">
    <location>
        <position position="103"/>
    </location>
    <ligand>
        <name>3-methyl-2-oxobutanoate</name>
        <dbReference type="ChEBI" id="CHEBI:11851"/>
    </ligand>
</feature>
<feature type="active site" description="Proton acceptor" evidence="7 8">
    <location>
        <position position="202"/>
    </location>
</feature>
<evidence type="ECO:0000256" key="3">
    <source>
        <dbReference type="ARBA" id="ARBA00011424"/>
    </source>
</evidence>
<dbReference type="GO" id="GO:0000287">
    <property type="term" value="F:magnesium ion binding"/>
    <property type="evidence" value="ECO:0007669"/>
    <property type="project" value="TreeGrafter"/>
</dbReference>
<dbReference type="EMBL" id="LSDK01000141">
    <property type="protein sequence ID" value="KXB73321.1"/>
    <property type="molecule type" value="Genomic_DNA"/>
</dbReference>
<feature type="binding site" evidence="7 9">
    <location>
        <position position="133"/>
    </location>
    <ligand>
        <name>3-methyl-2-oxobutanoate</name>
        <dbReference type="ChEBI" id="CHEBI:11851"/>
    </ligand>
</feature>
<dbReference type="PANTHER" id="PTHR20881">
    <property type="entry name" value="3-METHYL-2-OXOBUTANOATE HYDROXYMETHYLTRANSFERASE"/>
    <property type="match status" value="1"/>
</dbReference>
<proteinExistence type="inferred from homology"/>
<dbReference type="PIRSF" id="PIRSF000388">
    <property type="entry name" value="Pantoate_hydroxy_MeTrfase"/>
    <property type="match status" value="1"/>
</dbReference>
<dbReference type="PANTHER" id="PTHR20881:SF0">
    <property type="entry name" value="3-METHYL-2-OXOBUTANOATE HYDROXYMETHYLTRANSFERASE"/>
    <property type="match status" value="1"/>
</dbReference>
<name>A0A134B069_9PORP</name>
<accession>A0A134B069</accession>
<dbReference type="FunFam" id="3.20.20.60:FF:000003">
    <property type="entry name" value="3-methyl-2-oxobutanoate hydroxymethyltransferase"/>
    <property type="match status" value="1"/>
</dbReference>
<keyword evidence="7 10" id="KW-0460">Magnesium</keyword>
<dbReference type="SUPFAM" id="SSF51621">
    <property type="entry name" value="Phosphoenolpyruvate/pyruvate domain"/>
    <property type="match status" value="1"/>
</dbReference>
<comment type="similarity">
    <text evidence="2 7">Belongs to the PanB family.</text>
</comment>
<comment type="caution">
    <text evidence="11">The sequence shown here is derived from an EMBL/GenBank/DDBJ whole genome shotgun (WGS) entry which is preliminary data.</text>
</comment>
<dbReference type="GO" id="GO:0008168">
    <property type="term" value="F:methyltransferase activity"/>
    <property type="evidence" value="ECO:0007669"/>
    <property type="project" value="UniProtKB-KW"/>
</dbReference>
<evidence type="ECO:0000256" key="8">
    <source>
        <dbReference type="PIRSR" id="PIRSR000388-1"/>
    </source>
</evidence>
<keyword evidence="5 7" id="KW-0808">Transferase</keyword>
<feature type="binding site" evidence="7 10">
    <location>
        <position position="64"/>
    </location>
    <ligand>
        <name>Mg(2+)</name>
        <dbReference type="ChEBI" id="CHEBI:18420"/>
    </ligand>
</feature>
<feature type="binding site" evidence="7 9">
    <location>
        <begin position="64"/>
        <end position="65"/>
    </location>
    <ligand>
        <name>3-methyl-2-oxobutanoate</name>
        <dbReference type="ChEBI" id="CHEBI:11851"/>
    </ligand>
</feature>
<comment type="function">
    <text evidence="6 7">Catalyzes the reversible reaction in which hydroxymethyl group from 5,10-methylenetetrahydrofolate is transferred onto alpha-ketoisovalerate to form ketopantoate.</text>
</comment>
<dbReference type="Gene3D" id="3.20.20.60">
    <property type="entry name" value="Phosphoenolpyruvate-binding domains"/>
    <property type="match status" value="1"/>
</dbReference>
<dbReference type="GO" id="GO:0015940">
    <property type="term" value="P:pantothenate biosynthetic process"/>
    <property type="evidence" value="ECO:0007669"/>
    <property type="project" value="UniProtKB-UniRule"/>
</dbReference>
<evidence type="ECO:0000256" key="5">
    <source>
        <dbReference type="ARBA" id="ARBA00022679"/>
    </source>
</evidence>
<evidence type="ECO:0000256" key="9">
    <source>
        <dbReference type="PIRSR" id="PIRSR000388-2"/>
    </source>
</evidence>